<reference evidence="13" key="3">
    <citation type="submission" date="2025-09" db="UniProtKB">
        <authorList>
            <consortium name="Ensembl"/>
        </authorList>
    </citation>
    <scope>IDENTIFICATION</scope>
</reference>
<protein>
    <recommendedName>
        <fullName evidence="10">Protein strawberry notch homolog 2</fullName>
    </recommendedName>
</protein>
<evidence type="ECO:0000256" key="9">
    <source>
        <dbReference type="ARBA" id="ARBA00063805"/>
    </source>
</evidence>
<keyword evidence="6" id="KW-0010">Activator</keyword>
<dbReference type="PANTHER" id="PTHR12706">
    <property type="entry name" value="STRAWBERRY NOTCH-RELATED"/>
    <property type="match status" value="1"/>
</dbReference>
<evidence type="ECO:0000256" key="4">
    <source>
        <dbReference type="ARBA" id="ARBA00022855"/>
    </source>
</evidence>
<evidence type="ECO:0000256" key="3">
    <source>
        <dbReference type="ARBA" id="ARBA00022782"/>
    </source>
</evidence>
<dbReference type="Pfam" id="PF25373">
    <property type="entry name" value="SBNO"/>
    <property type="match status" value="1"/>
</dbReference>
<organism evidence="13 14">
    <name type="scientific">Pygocentrus nattereri</name>
    <name type="common">Red-bellied piranha</name>
    <dbReference type="NCBI Taxonomy" id="42514"/>
    <lineage>
        <taxon>Eukaryota</taxon>
        <taxon>Metazoa</taxon>
        <taxon>Chordata</taxon>
        <taxon>Craniata</taxon>
        <taxon>Vertebrata</taxon>
        <taxon>Euteleostomi</taxon>
        <taxon>Actinopterygii</taxon>
        <taxon>Neopterygii</taxon>
        <taxon>Teleostei</taxon>
        <taxon>Ostariophysi</taxon>
        <taxon>Characiformes</taxon>
        <taxon>Characoidei</taxon>
        <taxon>Pygocentrus</taxon>
    </lineage>
</organism>
<evidence type="ECO:0000313" key="13">
    <source>
        <dbReference type="Ensembl" id="ENSPNAP00000075969.1"/>
    </source>
</evidence>
<dbReference type="InterPro" id="IPR039187">
    <property type="entry name" value="SNO_AAA"/>
</dbReference>
<evidence type="ECO:0000256" key="10">
    <source>
        <dbReference type="ARBA" id="ARBA00073423"/>
    </source>
</evidence>
<reference evidence="13 14" key="1">
    <citation type="submission" date="2020-10" db="EMBL/GenBank/DDBJ databases">
        <title>Pygocentrus nattereri (red-bellied piranha) genome, fPygNat1, primary haplotype.</title>
        <authorList>
            <person name="Myers G."/>
            <person name="Meyer A."/>
            <person name="Karagic N."/>
            <person name="Pippel M."/>
            <person name="Winkler S."/>
            <person name="Tracey A."/>
            <person name="Wood J."/>
            <person name="Formenti G."/>
            <person name="Howe K."/>
            <person name="Fedrigo O."/>
            <person name="Jarvis E.D."/>
        </authorList>
    </citation>
    <scope>NUCLEOTIDE SEQUENCE [LARGE SCALE GENOMIC DNA]</scope>
</reference>
<evidence type="ECO:0000256" key="7">
    <source>
        <dbReference type="ARBA" id="ARBA00023163"/>
    </source>
</evidence>
<comment type="similarity">
    <text evidence="1">Belongs to the SBNO family.</text>
</comment>
<dbReference type="PROSITE" id="PS51192">
    <property type="entry name" value="HELICASE_ATP_BIND_1"/>
    <property type="match status" value="1"/>
</dbReference>
<dbReference type="InterPro" id="IPR014001">
    <property type="entry name" value="Helicase_ATP-bd"/>
</dbReference>
<dbReference type="InterPro" id="IPR057332">
    <property type="entry name" value="SBNO_a/b_dom"/>
</dbReference>
<evidence type="ECO:0000256" key="5">
    <source>
        <dbReference type="ARBA" id="ARBA00023015"/>
    </source>
</evidence>
<dbReference type="Ensembl" id="ENSPNAT00000043406.1">
    <property type="protein sequence ID" value="ENSPNAP00000075969.1"/>
    <property type="gene ID" value="ENSPNAG00000020260.2"/>
</dbReference>
<dbReference type="InterPro" id="IPR027417">
    <property type="entry name" value="P-loop_NTPase"/>
</dbReference>
<dbReference type="GO" id="GO:0005634">
    <property type="term" value="C:nucleus"/>
    <property type="evidence" value="ECO:0007669"/>
    <property type="project" value="TreeGrafter"/>
</dbReference>
<comment type="function">
    <text evidence="8">Acts as a transcriptional coregulator, that can have both coactivator and corepressor functions. Inhibits the DCSTAMP-repressive activity of TAL1, hence enhancing the access of the transcription factor MITF to the DC-STAMP promoter in osteoclast. Plays a role in bone homeostasis; required as a positive regulator in TNFSF11//RANKL-mediated osteoclast fusion via a DCSTAMP-dependent pathway. May also be required in the regulation of osteoblast differentiation. Involved in the transcriptional corepression of NF-kappaB in macrophages. Plays a role as a regulator in the pro-inflammatory cascade.</text>
</comment>
<feature type="region of interest" description="Disordered" evidence="11">
    <location>
        <begin position="517"/>
        <end position="541"/>
    </location>
</feature>
<evidence type="ECO:0000256" key="6">
    <source>
        <dbReference type="ARBA" id="ARBA00023159"/>
    </source>
</evidence>
<dbReference type="GO" id="GO:0071354">
    <property type="term" value="P:cellular response to interleukin-6"/>
    <property type="evidence" value="ECO:0007669"/>
    <property type="project" value="UniProtKB-ARBA"/>
</dbReference>
<keyword evidence="4" id="KW-0892">Osteogenesis</keyword>
<dbReference type="Pfam" id="PF13872">
    <property type="entry name" value="AAA_34"/>
    <property type="match status" value="1"/>
</dbReference>
<keyword evidence="3" id="KW-0221">Differentiation</keyword>
<evidence type="ECO:0000256" key="8">
    <source>
        <dbReference type="ARBA" id="ARBA00055221"/>
    </source>
</evidence>
<reference evidence="13" key="2">
    <citation type="submission" date="2025-08" db="UniProtKB">
        <authorList>
            <consortium name="Ensembl"/>
        </authorList>
    </citation>
    <scope>IDENTIFICATION</scope>
</reference>
<dbReference type="GeneTree" id="ENSGT00940000159946"/>
<keyword evidence="2" id="KW-0678">Repressor</keyword>
<comment type="subunit">
    <text evidence="9">Interacts with TAL1; this interaction inhibits TAL1 occupancy of the DCSTAMP promoter, leading to the activation of the DCSTAMP promoter by the transcription factor MITF.</text>
</comment>
<dbReference type="FunFam" id="3.40.50.300:FF:003990">
    <property type="entry name" value="Si:ch73-63e15.2"/>
    <property type="match status" value="1"/>
</dbReference>
<name>A0AAR2LMK3_PYGNA</name>
<dbReference type="GO" id="GO:0030154">
    <property type="term" value="P:cell differentiation"/>
    <property type="evidence" value="ECO:0007669"/>
    <property type="project" value="UniProtKB-KW"/>
</dbReference>
<dbReference type="SUPFAM" id="SSF52540">
    <property type="entry name" value="P-loop containing nucleoside triphosphate hydrolases"/>
    <property type="match status" value="2"/>
</dbReference>
<dbReference type="GO" id="GO:0042393">
    <property type="term" value="F:histone binding"/>
    <property type="evidence" value="ECO:0007669"/>
    <property type="project" value="TreeGrafter"/>
</dbReference>
<keyword evidence="7" id="KW-0804">Transcription</keyword>
<keyword evidence="14" id="KW-1185">Reference proteome</keyword>
<dbReference type="GO" id="GO:0001503">
    <property type="term" value="P:ossification"/>
    <property type="evidence" value="ECO:0007669"/>
    <property type="project" value="UniProtKB-KW"/>
</dbReference>
<evidence type="ECO:0000259" key="12">
    <source>
        <dbReference type="PROSITE" id="PS51192"/>
    </source>
</evidence>
<dbReference type="GO" id="GO:0006355">
    <property type="term" value="P:regulation of DNA-templated transcription"/>
    <property type="evidence" value="ECO:0007669"/>
    <property type="project" value="InterPro"/>
</dbReference>
<dbReference type="PANTHER" id="PTHR12706:SF5">
    <property type="entry name" value="PROTEIN STRAWBERRY NOTCH HOMOLOG 2"/>
    <property type="match status" value="1"/>
</dbReference>
<dbReference type="AlphaFoldDB" id="A0AAR2LMK3"/>
<evidence type="ECO:0000313" key="14">
    <source>
        <dbReference type="Proteomes" id="UP001501920"/>
    </source>
</evidence>
<sequence length="1029" mass="115392">MGYVGDLCSSSAQAAQIEAFVFLSVTQRLHAQPEEEEEVEEEETEELGHADTYAEYKPSKSTIGRSHPDLVVETNTLSSVPPPDITYTLSIPVQIINGGLLSALQLEAIIYACQQHEVILQNNQRAGFLIGDGAGVGKGRTVAGIILENYLKGRKKALWFSVSNDLKYDAERDLQDIGAPNILVHALNKIKYGDTATSEGVLFATYSALIGESQAGGQLRTRLKQILDWCGSDFDGVIIFDECHKAKNATSTKMGKAVLDLQNKLPLARVVYASATGASEPKNMIYMSRLGIWGEGTPFRAFEDFLHAIEKRGVGAMEIVAMDMKVSGMYIARQLSFSGVSFRIEEIGLDDDFKVVYNKAAKLVSIALAVFTQAADLLGMMSRKSLWGQFWSSHQRFFKYLCIAAKVRRLVELAKKELEAGKCVVIGLQSTGEARTREVLDENDGHLDKFVSAKESLCIISVTKYVACMVSLPYDVQVGVCSCQHCALYVWCVGKPRGRHPKYPKQAADGRAVINISDDSSTESDPVDSDSNSSPDSVQDNSDDVIFVTHTNCHAGRVHAVQFTEMKQDLLNKISELGKELPLNTLDELIDKFGGPEKVSEMTGRKGRVVRRPDGSVRYESRAEQGHTIDHINIKEKDRFMNEDKLVAIISEAASSGISLQADRRVKNQRRRVHMTLELPWSADRAIQQFGRTHRSNQVTAPEYIFLISELAGERRFASIVAKRLESLGALTHGDRRATESRDLSKYNFENKYGTKALDKITKAILGHIESKVPPPKDYPGGDAMFFTEMKQGMIDVGIFCKESRFGISPEKDCSITKFLNRILGLEVHKQNSLFQYFTDNFDYLIEKDKKDGKYDMGILGKEALYSIIIYCFTYFVDRGMPWEEALKKAETLSEPDEGFYLSHKVCVTPEEAKDSWETQFKFSFRKCSHANWNGRCKKVDEGHECLQGMRLRQYHVLCGALLCVWKRVADVVADITNSSILQIVRLKTREHKQVGECLQEHLQQIFLSLFLTRNPYTLSHPFFIFCFQ</sequence>
<feature type="compositionally biased region" description="Low complexity" evidence="11">
    <location>
        <begin position="529"/>
        <end position="540"/>
    </location>
</feature>
<accession>A0AAR2LMK3</accession>
<dbReference type="Pfam" id="PF13871">
    <property type="entry name" value="Helicase_C_4"/>
    <property type="match status" value="1"/>
</dbReference>
<dbReference type="Gene3D" id="3.40.50.300">
    <property type="entry name" value="P-loop containing nucleotide triphosphate hydrolases"/>
    <property type="match status" value="2"/>
</dbReference>
<evidence type="ECO:0000256" key="1">
    <source>
        <dbReference type="ARBA" id="ARBA00006992"/>
    </source>
</evidence>
<dbReference type="GO" id="GO:0002281">
    <property type="term" value="P:macrophage activation involved in immune response"/>
    <property type="evidence" value="ECO:0007669"/>
    <property type="project" value="UniProtKB-ARBA"/>
</dbReference>
<keyword evidence="5" id="KW-0805">Transcription regulation</keyword>
<dbReference type="InterPro" id="IPR026937">
    <property type="entry name" value="SBNO_Helicase_C_dom"/>
</dbReference>
<evidence type="ECO:0000256" key="2">
    <source>
        <dbReference type="ARBA" id="ARBA00022491"/>
    </source>
</evidence>
<gene>
    <name evidence="13" type="primary">SBNO2</name>
</gene>
<dbReference type="GO" id="GO:0031490">
    <property type="term" value="F:chromatin DNA binding"/>
    <property type="evidence" value="ECO:0007669"/>
    <property type="project" value="TreeGrafter"/>
</dbReference>
<proteinExistence type="inferred from homology"/>
<dbReference type="Proteomes" id="UP001501920">
    <property type="component" value="Chromosome 15"/>
</dbReference>
<evidence type="ECO:0000256" key="11">
    <source>
        <dbReference type="SAM" id="MobiDB-lite"/>
    </source>
</evidence>
<feature type="domain" description="Helicase ATP-binding" evidence="12">
    <location>
        <begin position="119"/>
        <end position="276"/>
    </location>
</feature>
<dbReference type="InterPro" id="IPR026741">
    <property type="entry name" value="SNO"/>
</dbReference>
<dbReference type="FunFam" id="3.40.50.300:FF:000342">
    <property type="entry name" value="Protein strawberry notch homolog 2"/>
    <property type="match status" value="1"/>
</dbReference>